<dbReference type="GO" id="GO:0003779">
    <property type="term" value="F:actin binding"/>
    <property type="evidence" value="ECO:0007669"/>
    <property type="project" value="InterPro"/>
</dbReference>
<dbReference type="Ensembl" id="ENSEBUT00000014645.1">
    <property type="protein sequence ID" value="ENSEBUP00000014070.1"/>
    <property type="gene ID" value="ENSEBUG00000008870.1"/>
</dbReference>
<keyword evidence="3" id="KW-1185">Reference proteome</keyword>
<protein>
    <submittedName>
        <fullName evidence="2">Talin rod domain containing 1</fullName>
    </submittedName>
</protein>
<dbReference type="GeneTree" id="ENSGT00910000144335"/>
<dbReference type="PANTHER" id="PTHR47133">
    <property type="entry name" value="TALIN ROD DOMAIN-CONTAINING PROTEIN 1"/>
    <property type="match status" value="1"/>
</dbReference>
<name>A0A8C4WVT9_EPTBU</name>
<proteinExistence type="predicted"/>
<evidence type="ECO:0000256" key="1">
    <source>
        <dbReference type="SAM" id="MobiDB-lite"/>
    </source>
</evidence>
<sequence>MASWEGGEETAQRRDDGKGATLREQDVNWAQRRDLARVSQACGAEMQLVADLLLLSGEARPVYFDNNPGCQSASLPPPSSSTRTPWASFEHCRDAVVARSKGLMILLHELQASLNLGRFAETAKLATETGSSAVALIECATQAAYLVAVGAPGSRPACPSSVADPYRMARSRHRIERCCARLSSLASESPEEQLTAQQLLDISKDVHAQLLVLSEACAGLGCDPTAREQLKLAVHGAGASAEPGARSQERCALFAAPLERSVHALVALASESRFQGPSAELSPTGKAARSGILGGAMSVAAACVTVARWLRDAAVTVDPRRSGEVNERLREAAAAAADGCELLLRALREKGSPRLLPPEEALLNRHSL</sequence>
<feature type="compositionally biased region" description="Basic and acidic residues" evidence="1">
    <location>
        <begin position="10"/>
        <end position="25"/>
    </location>
</feature>
<organism evidence="2 3">
    <name type="scientific">Eptatretus burgeri</name>
    <name type="common">Inshore hagfish</name>
    <dbReference type="NCBI Taxonomy" id="7764"/>
    <lineage>
        <taxon>Eukaryota</taxon>
        <taxon>Metazoa</taxon>
        <taxon>Chordata</taxon>
        <taxon>Craniata</taxon>
        <taxon>Vertebrata</taxon>
        <taxon>Cyclostomata</taxon>
        <taxon>Myxini</taxon>
        <taxon>Myxiniformes</taxon>
        <taxon>Myxinidae</taxon>
        <taxon>Eptatretinae</taxon>
        <taxon>Eptatretus</taxon>
    </lineage>
</organism>
<feature type="region of interest" description="Disordered" evidence="1">
    <location>
        <begin position="1"/>
        <end position="25"/>
    </location>
</feature>
<evidence type="ECO:0000313" key="2">
    <source>
        <dbReference type="Ensembl" id="ENSEBUP00000014070.1"/>
    </source>
</evidence>
<dbReference type="AlphaFoldDB" id="A0A8C4WVT9"/>
<dbReference type="Proteomes" id="UP000694388">
    <property type="component" value="Unplaced"/>
</dbReference>
<evidence type="ECO:0000313" key="3">
    <source>
        <dbReference type="Proteomes" id="UP000694388"/>
    </source>
</evidence>
<reference evidence="2" key="1">
    <citation type="submission" date="2025-08" db="UniProtKB">
        <authorList>
            <consortium name="Ensembl"/>
        </authorList>
    </citation>
    <scope>IDENTIFICATION</scope>
</reference>
<dbReference type="OMA" id="RIERCCA"/>
<dbReference type="PANTHER" id="PTHR47133:SF1">
    <property type="entry name" value="TALIN ROD DOMAIN-CONTAINING PROTEIN 1"/>
    <property type="match status" value="1"/>
</dbReference>
<dbReference type="Gene3D" id="1.20.1420.10">
    <property type="entry name" value="Talin, central domain"/>
    <property type="match status" value="1"/>
</dbReference>
<accession>A0A8C4WVT9</accession>
<dbReference type="InterPro" id="IPR042799">
    <property type="entry name" value="TLNRD1"/>
</dbReference>
<reference evidence="2" key="2">
    <citation type="submission" date="2025-09" db="UniProtKB">
        <authorList>
            <consortium name="Ensembl"/>
        </authorList>
    </citation>
    <scope>IDENTIFICATION</scope>
</reference>
<dbReference type="Gene3D" id="1.20.120.230">
    <property type="entry name" value="Alpha-catenin/vinculin-like"/>
    <property type="match status" value="1"/>
</dbReference>